<feature type="transmembrane region" description="Helical" evidence="1">
    <location>
        <begin position="49"/>
        <end position="70"/>
    </location>
</feature>
<feature type="transmembrane region" description="Helical" evidence="1">
    <location>
        <begin position="20"/>
        <end position="37"/>
    </location>
</feature>
<dbReference type="NCBIfam" id="TIGR03647">
    <property type="entry name" value="Na_symport_sm"/>
    <property type="match status" value="1"/>
</dbReference>
<evidence type="ECO:0000313" key="4">
    <source>
        <dbReference type="Proteomes" id="UP000020077"/>
    </source>
</evidence>
<evidence type="ECO:0000313" key="3">
    <source>
        <dbReference type="EMBL" id="KFB72913.1"/>
    </source>
</evidence>
<organism evidence="3 4">
    <name type="scientific">Candidatus Accumulibacter phosphatis</name>
    <dbReference type="NCBI Taxonomy" id="327160"/>
    <lineage>
        <taxon>Bacteria</taxon>
        <taxon>Pseudomonadati</taxon>
        <taxon>Pseudomonadota</taxon>
        <taxon>Betaproteobacteria</taxon>
        <taxon>Candidatus Accumulibacter</taxon>
    </lineage>
</organism>
<keyword evidence="1" id="KW-1133">Transmembrane helix</keyword>
<dbReference type="Proteomes" id="UP000020077">
    <property type="component" value="Unassembled WGS sequence"/>
</dbReference>
<protein>
    <submittedName>
        <fullName evidence="3">Putative solute:sodium symporter small subunit</fullName>
    </submittedName>
</protein>
<dbReference type="EMBL" id="JDVG02000320">
    <property type="protein sequence ID" value="KFB72913.1"/>
    <property type="molecule type" value="Genomic_DNA"/>
</dbReference>
<name>A0A080LW73_9PROT</name>
<comment type="caution">
    <text evidence="3">The sequence shown here is derived from an EMBL/GenBank/DDBJ whole genome shotgun (WGS) entry which is preliminary data.</text>
</comment>
<proteinExistence type="predicted"/>
<sequence length="89" mass="10720">MQRRRQQQDYWRRNLRMTALLLAIWFVVTFVVSYFARDLANITLLGLPLGFYMAAQGAPVIYVLIIWWYARYMNHLDREYGVNDRDAED</sequence>
<keyword evidence="1" id="KW-0472">Membrane</keyword>
<dbReference type="InterPro" id="IPR019886">
    <property type="entry name" value="Na_symporter_ssu"/>
</dbReference>
<gene>
    <name evidence="3" type="ORF">AW09_001868</name>
</gene>
<reference evidence="3 4" key="1">
    <citation type="submission" date="2014-02" db="EMBL/GenBank/DDBJ databases">
        <title>Expanding our view of genomic diversity in Candidatus Accumulibacter clades.</title>
        <authorList>
            <person name="Skennerton C.T."/>
            <person name="Barr J.J."/>
            <person name="Slater F.R."/>
            <person name="Bond P.L."/>
            <person name="Tyson G.W."/>
        </authorList>
    </citation>
    <scope>NUCLEOTIDE SEQUENCE [LARGE SCALE GENOMIC DNA]</scope>
    <source>
        <strain evidence="4">BA-91</strain>
    </source>
</reference>
<keyword evidence="1" id="KW-0812">Transmembrane</keyword>
<dbReference type="Pfam" id="PF13937">
    <property type="entry name" value="DUF4212"/>
    <property type="match status" value="1"/>
</dbReference>
<dbReference type="AlphaFoldDB" id="A0A080LW73"/>
<feature type="domain" description="Sodium symporter small subunit" evidence="2">
    <location>
        <begin position="7"/>
        <end position="83"/>
    </location>
</feature>
<accession>A0A080LW73</accession>
<evidence type="ECO:0000259" key="2">
    <source>
        <dbReference type="Pfam" id="PF13937"/>
    </source>
</evidence>
<evidence type="ECO:0000256" key="1">
    <source>
        <dbReference type="SAM" id="Phobius"/>
    </source>
</evidence>